<accession>A0A974W590</accession>
<dbReference type="InterPro" id="IPR050856">
    <property type="entry name" value="Biotin_carboxylase_complex"/>
</dbReference>
<feature type="domain" description="Biotin carboxylation" evidence="8">
    <location>
        <begin position="1"/>
        <end position="445"/>
    </location>
</feature>
<gene>
    <name evidence="9" type="ORF">JWS13_24190</name>
</gene>
<dbReference type="EMBL" id="CP070619">
    <property type="protein sequence ID" value="QSE91514.1"/>
    <property type="molecule type" value="Genomic_DNA"/>
</dbReference>
<dbReference type="SMART" id="SM00878">
    <property type="entry name" value="Biotin_carb_C"/>
    <property type="match status" value="1"/>
</dbReference>
<evidence type="ECO:0000256" key="5">
    <source>
        <dbReference type="ARBA" id="ARBA00023267"/>
    </source>
</evidence>
<dbReference type="PROSITE" id="PS00867">
    <property type="entry name" value="CPSASE_2"/>
    <property type="match status" value="1"/>
</dbReference>
<keyword evidence="10" id="KW-1185">Reference proteome</keyword>
<dbReference type="InterPro" id="IPR005481">
    <property type="entry name" value="BC-like_N"/>
</dbReference>
<dbReference type="PANTHER" id="PTHR18866">
    <property type="entry name" value="CARBOXYLASE:PYRUVATE/ACETYL-COA/PROPIONYL-COA CARBOXYLASE"/>
    <property type="match status" value="1"/>
</dbReference>
<dbReference type="PROSITE" id="PS00866">
    <property type="entry name" value="CPSASE_1"/>
    <property type="match status" value="1"/>
</dbReference>
<evidence type="ECO:0000259" key="8">
    <source>
        <dbReference type="PROSITE" id="PS50979"/>
    </source>
</evidence>
<dbReference type="NCBIfam" id="NF006367">
    <property type="entry name" value="PRK08591.1"/>
    <property type="match status" value="1"/>
</dbReference>
<dbReference type="Pfam" id="PF02786">
    <property type="entry name" value="CPSase_L_D2"/>
    <property type="match status" value="1"/>
</dbReference>
<dbReference type="InterPro" id="IPR011761">
    <property type="entry name" value="ATP-grasp"/>
</dbReference>
<evidence type="ECO:0000256" key="3">
    <source>
        <dbReference type="ARBA" id="ARBA00022741"/>
    </source>
</evidence>
<dbReference type="PROSITE" id="PS50975">
    <property type="entry name" value="ATP_GRASP"/>
    <property type="match status" value="1"/>
</dbReference>
<sequence>MFDKVLVANRGEIAVRVFRTLSRMGIKTVAVYSDADAGALHVSVADEAVNIGPAPANQSYLCGDVIIEAAKATGAGAIHPGYGFLSESADFARAVEKAGLVFIGPSADAIDKMGSKIAARQVMSDAGVPIVPGTTEEVRTLERAREVAVEIGYPVAVKAAGGGGGKGFRVALRPEDLAQAFDGAKGEGERFFGNATVYLERYLENPRHIEIQVLADLHGNVVHLFERDCSVQRRHQKLVEESPAPAVSPEMRQRIGDIAVQAAKAVGYSSAGTVEGLLAGDEYFFLEMNTRIQVEHGVTEMVTGTDLIEEQVRIAAGEPLRLSQDGVRLTGHAIECRINAEDASRGFIPNPGSLTTYHEPAGRHIRVDSGVTEGSAVERYYDPMIAKVIVWGEDRAEATERMLAALDDFAIQGVKTLIPFHRALLETAQWRDGETCSDLVADREWLKTLQSTQKSGDAPHVQHSIH</sequence>
<dbReference type="InterPro" id="IPR005479">
    <property type="entry name" value="CPAse_ATP-bd"/>
</dbReference>
<dbReference type="InterPro" id="IPR005482">
    <property type="entry name" value="Biotin_COase_C"/>
</dbReference>
<dbReference type="InterPro" id="IPR011054">
    <property type="entry name" value="Rudment_hybrid_motif"/>
</dbReference>
<keyword evidence="5" id="KW-0092">Biotin</keyword>
<dbReference type="Gene3D" id="3.30.470.20">
    <property type="entry name" value="ATP-grasp fold, B domain"/>
    <property type="match status" value="1"/>
</dbReference>
<dbReference type="PANTHER" id="PTHR18866:SF33">
    <property type="entry name" value="METHYLCROTONOYL-COA CARBOXYLASE SUBUNIT ALPHA, MITOCHONDRIAL-RELATED"/>
    <property type="match status" value="1"/>
</dbReference>
<dbReference type="SUPFAM" id="SSF56059">
    <property type="entry name" value="Glutathione synthetase ATP-binding domain-like"/>
    <property type="match status" value="1"/>
</dbReference>
<dbReference type="EC" id="6.3.4.14" evidence="1"/>
<evidence type="ECO:0000259" key="7">
    <source>
        <dbReference type="PROSITE" id="PS50975"/>
    </source>
</evidence>
<keyword evidence="4 6" id="KW-0067">ATP-binding</keyword>
<dbReference type="Pfam" id="PF02785">
    <property type="entry name" value="Biotin_carb_C"/>
    <property type="match status" value="1"/>
</dbReference>
<dbReference type="SMART" id="SM01209">
    <property type="entry name" value="GARS_A"/>
    <property type="match status" value="1"/>
</dbReference>
<keyword evidence="2" id="KW-0436">Ligase</keyword>
<dbReference type="SUPFAM" id="SSF52440">
    <property type="entry name" value="PreATP-grasp domain"/>
    <property type="match status" value="1"/>
</dbReference>
<evidence type="ECO:0000256" key="4">
    <source>
        <dbReference type="ARBA" id="ARBA00022840"/>
    </source>
</evidence>
<reference evidence="9 10" key="1">
    <citation type="journal article" date="2021" name="Microbiol. Resour. Announc.">
        <title>Complete Genome Sequences of Two Rhodococcus sp. Strains with Large and Linear Chromosomes, Isolated from Apple Rhizosphere.</title>
        <authorList>
            <person name="Benning S."/>
            <person name="Brugnone N."/>
            <person name="Siani R."/>
            <person name="Kublik S."/>
            <person name="Schloter M."/>
            <person name="Rad V."/>
        </authorList>
    </citation>
    <scope>NUCLEOTIDE SEQUENCE [LARGE SCALE GENOMIC DNA]</scope>
    <source>
        <strain evidence="9 10">R79</strain>
    </source>
</reference>
<proteinExistence type="predicted"/>
<keyword evidence="3 6" id="KW-0547">Nucleotide-binding</keyword>
<evidence type="ECO:0000256" key="1">
    <source>
        <dbReference type="ARBA" id="ARBA00013263"/>
    </source>
</evidence>
<evidence type="ECO:0000313" key="9">
    <source>
        <dbReference type="EMBL" id="QSE91514.1"/>
    </source>
</evidence>
<feature type="domain" description="ATP-grasp" evidence="7">
    <location>
        <begin position="120"/>
        <end position="316"/>
    </location>
</feature>
<dbReference type="Pfam" id="PF00289">
    <property type="entry name" value="Biotin_carb_N"/>
    <property type="match status" value="1"/>
</dbReference>
<dbReference type="SUPFAM" id="SSF51246">
    <property type="entry name" value="Rudiment single hybrid motif"/>
    <property type="match status" value="1"/>
</dbReference>
<reference evidence="9 10" key="2">
    <citation type="journal article" date="2022" name="Arch. Microbiol.">
        <title>Rhodococcus pseudokoreensis sp. nov. isolated from the rhizosphere of young M26 apple rootstocks.</title>
        <authorList>
            <person name="Kampfer P."/>
            <person name="Glaeser S.P."/>
            <person name="Blom J."/>
            <person name="Wolf J."/>
            <person name="Benning S."/>
            <person name="Schloter M."/>
            <person name="Neumann-Schaal M."/>
        </authorList>
    </citation>
    <scope>NUCLEOTIDE SEQUENCE [LARGE SCALE GENOMIC DNA]</scope>
    <source>
        <strain evidence="9 10">R79</strain>
    </source>
</reference>
<dbReference type="Proteomes" id="UP000662986">
    <property type="component" value="Chromosome"/>
</dbReference>
<organism evidence="9 10">
    <name type="scientific">Rhodococcus pseudokoreensis</name>
    <dbReference type="NCBI Taxonomy" id="2811421"/>
    <lineage>
        <taxon>Bacteria</taxon>
        <taxon>Bacillati</taxon>
        <taxon>Actinomycetota</taxon>
        <taxon>Actinomycetes</taxon>
        <taxon>Mycobacteriales</taxon>
        <taxon>Nocardiaceae</taxon>
        <taxon>Rhodococcus</taxon>
    </lineage>
</organism>
<dbReference type="InterPro" id="IPR016185">
    <property type="entry name" value="PreATP-grasp_dom_sf"/>
</dbReference>
<dbReference type="PROSITE" id="PS50979">
    <property type="entry name" value="BC"/>
    <property type="match status" value="1"/>
</dbReference>
<dbReference type="RefSeq" id="WP_206007941.1">
    <property type="nucleotide sequence ID" value="NZ_CP070619.1"/>
</dbReference>
<dbReference type="InterPro" id="IPR011764">
    <property type="entry name" value="Biotin_carboxylation_dom"/>
</dbReference>
<name>A0A974W590_9NOCA</name>
<evidence type="ECO:0000313" key="10">
    <source>
        <dbReference type="Proteomes" id="UP000662986"/>
    </source>
</evidence>
<protein>
    <recommendedName>
        <fullName evidence="1">biotin carboxylase</fullName>
        <ecNumber evidence="1">6.3.4.14</ecNumber>
    </recommendedName>
</protein>
<evidence type="ECO:0000256" key="6">
    <source>
        <dbReference type="PROSITE-ProRule" id="PRU00409"/>
    </source>
</evidence>
<evidence type="ECO:0000256" key="2">
    <source>
        <dbReference type="ARBA" id="ARBA00022598"/>
    </source>
</evidence>